<proteinExistence type="inferred from homology"/>
<evidence type="ECO:0000256" key="4">
    <source>
        <dbReference type="ARBA" id="ARBA00022737"/>
    </source>
</evidence>
<dbReference type="AlphaFoldDB" id="A0A0R2MPQ6"/>
<dbReference type="Gene3D" id="1.10.8.280">
    <property type="entry name" value="ABC transporter ATPase domain-like"/>
    <property type="match status" value="1"/>
</dbReference>
<evidence type="ECO:0000256" key="8">
    <source>
        <dbReference type="ARBA" id="ARBA00022771"/>
    </source>
</evidence>
<keyword evidence="11" id="KW-0267">Excision nuclease</keyword>
<keyword evidence="19" id="KW-1185">Reference proteome</keyword>
<evidence type="ECO:0000256" key="12">
    <source>
        <dbReference type="ARBA" id="ARBA00023125"/>
    </source>
</evidence>
<dbReference type="RefSeq" id="WP_056993337.1">
    <property type="nucleotide sequence ID" value="NZ_JQCE01000064.1"/>
</dbReference>
<evidence type="ECO:0000313" key="19">
    <source>
        <dbReference type="Proteomes" id="UP000050969"/>
    </source>
</evidence>
<keyword evidence="9" id="KW-0862">Zinc</keyword>
<comment type="caution">
    <text evidence="18">The sequence shown here is derived from an EMBL/GenBank/DDBJ whole genome shotgun (WGS) entry which is preliminary data.</text>
</comment>
<dbReference type="PATRIC" id="fig|1293598.4.peg.2485"/>
<dbReference type="Gene3D" id="1.20.1580.10">
    <property type="entry name" value="ABC transporter ATPase like domain"/>
    <property type="match status" value="2"/>
</dbReference>
<dbReference type="GO" id="GO:0005737">
    <property type="term" value="C:cytoplasm"/>
    <property type="evidence" value="ECO:0007669"/>
    <property type="project" value="UniProtKB-SubCell"/>
</dbReference>
<evidence type="ECO:0000256" key="6">
    <source>
        <dbReference type="ARBA" id="ARBA00022763"/>
    </source>
</evidence>
<dbReference type="Pfam" id="PF17755">
    <property type="entry name" value="UvrA_DNA-bind"/>
    <property type="match status" value="1"/>
</dbReference>
<protein>
    <recommendedName>
        <fullName evidence="15">UvrABC system protein A</fullName>
    </recommendedName>
    <alternativeName>
        <fullName evidence="16">Excinuclease ABC subunit A</fullName>
    </alternativeName>
</protein>
<evidence type="ECO:0000256" key="2">
    <source>
        <dbReference type="ARBA" id="ARBA00022490"/>
    </source>
</evidence>
<dbReference type="InterPro" id="IPR041552">
    <property type="entry name" value="UvrA_DNA-bd"/>
</dbReference>
<organism evidence="18 19">
    <name type="scientific">Lacticaseibacillus saniviri JCM 17471 = DSM 24301</name>
    <dbReference type="NCBI Taxonomy" id="1293598"/>
    <lineage>
        <taxon>Bacteria</taxon>
        <taxon>Bacillati</taxon>
        <taxon>Bacillota</taxon>
        <taxon>Bacilli</taxon>
        <taxon>Lactobacillales</taxon>
        <taxon>Lactobacillaceae</taxon>
        <taxon>Lacticaseibacillus</taxon>
    </lineage>
</organism>
<evidence type="ECO:0000256" key="10">
    <source>
        <dbReference type="ARBA" id="ARBA00022840"/>
    </source>
</evidence>
<comment type="subcellular location">
    <subcellularLocation>
        <location evidence="1">Cytoplasm</location>
    </subcellularLocation>
</comment>
<dbReference type="InterPro" id="IPR027417">
    <property type="entry name" value="P-loop_NTPase"/>
</dbReference>
<keyword evidence="10" id="KW-0067">ATP-binding</keyword>
<keyword evidence="5" id="KW-0547">Nucleotide-binding</keyword>
<name>A0A0R2MPQ6_9LACO</name>
<dbReference type="PANTHER" id="PTHR43152:SF1">
    <property type="entry name" value="UVRA PROTEIN"/>
    <property type="match status" value="1"/>
</dbReference>
<keyword evidence="7" id="KW-0228">DNA excision</keyword>
<evidence type="ECO:0000256" key="15">
    <source>
        <dbReference type="ARBA" id="ARBA00039316"/>
    </source>
</evidence>
<evidence type="ECO:0000256" key="13">
    <source>
        <dbReference type="ARBA" id="ARBA00023204"/>
    </source>
</evidence>
<feature type="domain" description="ABC transporter" evidence="17">
    <location>
        <begin position="505"/>
        <end position="833"/>
    </location>
</feature>
<evidence type="ECO:0000256" key="5">
    <source>
        <dbReference type="ARBA" id="ARBA00022741"/>
    </source>
</evidence>
<comment type="similarity">
    <text evidence="14">Belongs to the ABC transporter superfamily. UvrA family.</text>
</comment>
<sequence>MSQNRPTQIEIIGAKVNNLKNIDVNVPLNQLVAITGKSGSGKSSLAMGVLYSEGMRRYVSSLSTYTRRRLSQAKPTDATSIKHIPSAIALKQRPSVPDVRSTVGTVTEALNIVRLIFSRLGSPRCPNGHQVPPTLAIAQAMDLPNDGQSGMGEIVCPTCGVTFMAYSAEDFAFNAYGACPTCDGTGVTRQIDSRKLIPNPKLTIREGAVASWKVPGRSFIPFVVEAAGVDIDTPYEELSASAQAFVLHGERKEYEINIPTRTGKVFHMDHAVYENAYNAIEDTLNNTDNVRTIKRLDKFYTFSECPTCHGSRFNPKLLTQLLVDKNIAEVSDLELVQLQQFIPAIRAWLPDNMQALGDKLLTELEGLLQPLMNLGLDYLTLSRAGNTLSTGELQRIQLSRTLRTETTGVLYVLDEPSIGLHAANVQGLITIMKNLVEQGNSVVVVDHDPAIISAADHVIEIGPDSGELGGQVIAQGSVDDILADPQSRMAPFITGSAQLIQRPLAAADDLFKAGRIDIGIEHYHNIDHLETSFPVNRFTVVSGFSGAGKSTLVFDALIPALESPKTPPAFVDHIDNKKIKHVYAIDATPIGKNIRSTLATYTNVLDELRDLFAALPESQARGFDKRYFSYNLKQGACPTCNGTGEINLDIQYLPDMQQVCPTCNGERYNPEVLQIRWHGKNIADLLKLAVTAAIPVFADVPKIEATLKVLDEMGLGYIPLGESTVTLSGGESQRLRLSKYINKSQKGTLFVFDEPSIGLHPLDVQVLLHVLQTLIEQGGTVLAIEHDLDLIENADYVIDMGPSGGDRGGQIIASGTPAQVAQEKSLTGQYLHEQREHFHLDD</sequence>
<dbReference type="GO" id="GO:0004518">
    <property type="term" value="F:nuclease activity"/>
    <property type="evidence" value="ECO:0007669"/>
    <property type="project" value="UniProtKB-KW"/>
</dbReference>
<keyword evidence="12" id="KW-0238">DNA-binding</keyword>
<accession>A0A0R2MPQ6</accession>
<dbReference type="PROSITE" id="PS00211">
    <property type="entry name" value="ABC_TRANSPORTER_1"/>
    <property type="match status" value="1"/>
</dbReference>
<dbReference type="PANTHER" id="PTHR43152">
    <property type="entry name" value="UVRABC SYSTEM PROTEIN A"/>
    <property type="match status" value="1"/>
</dbReference>
<evidence type="ECO:0000256" key="9">
    <source>
        <dbReference type="ARBA" id="ARBA00022833"/>
    </source>
</evidence>
<evidence type="ECO:0000256" key="3">
    <source>
        <dbReference type="ARBA" id="ARBA00022723"/>
    </source>
</evidence>
<dbReference type="GO" id="GO:0006281">
    <property type="term" value="P:DNA repair"/>
    <property type="evidence" value="ECO:0007669"/>
    <property type="project" value="UniProtKB-KW"/>
</dbReference>
<keyword evidence="13" id="KW-0234">DNA repair</keyword>
<keyword evidence="6" id="KW-0227">DNA damage</keyword>
<dbReference type="EMBL" id="JQCE01000064">
    <property type="protein sequence ID" value="KRO15614.1"/>
    <property type="molecule type" value="Genomic_DNA"/>
</dbReference>
<dbReference type="Gene3D" id="3.40.50.300">
    <property type="entry name" value="P-loop containing nucleotide triphosphate hydrolases"/>
    <property type="match status" value="2"/>
</dbReference>
<dbReference type="InterPro" id="IPR017871">
    <property type="entry name" value="ABC_transporter-like_CS"/>
</dbReference>
<dbReference type="GO" id="GO:0003677">
    <property type="term" value="F:DNA binding"/>
    <property type="evidence" value="ECO:0007669"/>
    <property type="project" value="UniProtKB-KW"/>
</dbReference>
<keyword evidence="3" id="KW-0479">Metal-binding</keyword>
<reference evidence="18 19" key="1">
    <citation type="journal article" date="2015" name="Genome Announc.">
        <title>Expanding the biotechnology potential of lactobacilli through comparative genomics of 213 strains and associated genera.</title>
        <authorList>
            <person name="Sun Z."/>
            <person name="Harris H.M."/>
            <person name="McCann A."/>
            <person name="Guo C."/>
            <person name="Argimon S."/>
            <person name="Zhang W."/>
            <person name="Yang X."/>
            <person name="Jeffery I.B."/>
            <person name="Cooney J.C."/>
            <person name="Kagawa T.F."/>
            <person name="Liu W."/>
            <person name="Song Y."/>
            <person name="Salvetti E."/>
            <person name="Wrobel A."/>
            <person name="Rasinkangas P."/>
            <person name="Parkhill J."/>
            <person name="Rea M.C."/>
            <person name="O'Sullivan O."/>
            <person name="Ritari J."/>
            <person name="Douillard F.P."/>
            <person name="Paul Ross R."/>
            <person name="Yang R."/>
            <person name="Briner A.E."/>
            <person name="Felis G.E."/>
            <person name="de Vos W.M."/>
            <person name="Barrangou R."/>
            <person name="Klaenhammer T.R."/>
            <person name="Caufield P.W."/>
            <person name="Cui Y."/>
            <person name="Zhang H."/>
            <person name="O'Toole P.W."/>
        </authorList>
    </citation>
    <scope>NUCLEOTIDE SEQUENCE [LARGE SCALE GENOMIC DNA]</scope>
    <source>
        <strain evidence="18 19">DSM 24301</strain>
    </source>
</reference>
<evidence type="ECO:0000256" key="7">
    <source>
        <dbReference type="ARBA" id="ARBA00022769"/>
    </source>
</evidence>
<gene>
    <name evidence="18" type="ORF">IV56_GL002384</name>
</gene>
<evidence type="ECO:0000259" key="17">
    <source>
        <dbReference type="PROSITE" id="PS50893"/>
    </source>
</evidence>
<dbReference type="InterPro" id="IPR003439">
    <property type="entry name" value="ABC_transporter-like_ATP-bd"/>
</dbReference>
<dbReference type="Proteomes" id="UP000050969">
    <property type="component" value="Unassembled WGS sequence"/>
</dbReference>
<dbReference type="SUPFAM" id="SSF52540">
    <property type="entry name" value="P-loop containing nucleoside triphosphate hydrolases"/>
    <property type="match status" value="2"/>
</dbReference>
<dbReference type="STRING" id="1293598.IV56_GL002384"/>
<keyword evidence="2" id="KW-0963">Cytoplasm</keyword>
<keyword evidence="8" id="KW-0863">Zinc-finger</keyword>
<evidence type="ECO:0000256" key="14">
    <source>
        <dbReference type="ARBA" id="ARBA00038000"/>
    </source>
</evidence>
<dbReference type="PROSITE" id="PS50893">
    <property type="entry name" value="ABC_TRANSPORTER_2"/>
    <property type="match status" value="1"/>
</dbReference>
<keyword evidence="4" id="KW-0677">Repeat</keyword>
<evidence type="ECO:0000256" key="11">
    <source>
        <dbReference type="ARBA" id="ARBA00022881"/>
    </source>
</evidence>
<dbReference type="GO" id="GO:0005524">
    <property type="term" value="F:ATP binding"/>
    <property type="evidence" value="ECO:0007669"/>
    <property type="project" value="UniProtKB-KW"/>
</dbReference>
<evidence type="ECO:0000256" key="16">
    <source>
        <dbReference type="ARBA" id="ARBA00042156"/>
    </source>
</evidence>
<evidence type="ECO:0000256" key="1">
    <source>
        <dbReference type="ARBA" id="ARBA00004496"/>
    </source>
</evidence>
<evidence type="ECO:0000313" key="18">
    <source>
        <dbReference type="EMBL" id="KRO15614.1"/>
    </source>
</evidence>
<dbReference type="GO" id="GO:0016887">
    <property type="term" value="F:ATP hydrolysis activity"/>
    <property type="evidence" value="ECO:0007669"/>
    <property type="project" value="InterPro"/>
</dbReference>
<dbReference type="GO" id="GO:0008270">
    <property type="term" value="F:zinc ion binding"/>
    <property type="evidence" value="ECO:0007669"/>
    <property type="project" value="UniProtKB-KW"/>
</dbReference>